<gene>
    <name evidence="3" type="ORF">DLM86_17385</name>
</gene>
<dbReference type="InterPro" id="IPR004547">
    <property type="entry name" value="Glucosamine6P_isomerase"/>
</dbReference>
<dbReference type="PANTHER" id="PTHR11280">
    <property type="entry name" value="GLUCOSAMINE-6-PHOSPHATE ISOMERASE"/>
    <property type="match status" value="1"/>
</dbReference>
<dbReference type="GO" id="GO:0019262">
    <property type="term" value="P:N-acetylneuraminate catabolic process"/>
    <property type="evidence" value="ECO:0007669"/>
    <property type="project" value="TreeGrafter"/>
</dbReference>
<protein>
    <submittedName>
        <fullName evidence="3">Glucosamine-6-phosphate deaminase</fullName>
    </submittedName>
</protein>
<dbReference type="Pfam" id="PF01182">
    <property type="entry name" value="Glucosamine_iso"/>
    <property type="match status" value="1"/>
</dbReference>
<evidence type="ECO:0000259" key="2">
    <source>
        <dbReference type="Pfam" id="PF01182"/>
    </source>
</evidence>
<evidence type="ECO:0000313" key="4">
    <source>
        <dbReference type="Proteomes" id="UP000247476"/>
    </source>
</evidence>
<dbReference type="OrthoDB" id="9791139at2"/>
<evidence type="ECO:0000256" key="1">
    <source>
        <dbReference type="ARBA" id="ARBA00023277"/>
    </source>
</evidence>
<dbReference type="GO" id="GO:0004342">
    <property type="term" value="F:glucosamine-6-phosphate deaminase activity"/>
    <property type="evidence" value="ECO:0007669"/>
    <property type="project" value="InterPro"/>
</dbReference>
<evidence type="ECO:0000313" key="3">
    <source>
        <dbReference type="EMBL" id="PYI53535.1"/>
    </source>
</evidence>
<organism evidence="3 4">
    <name type="scientific">Paenibacillus flagellatus</name>
    <dbReference type="NCBI Taxonomy" id="2211139"/>
    <lineage>
        <taxon>Bacteria</taxon>
        <taxon>Bacillati</taxon>
        <taxon>Bacillota</taxon>
        <taxon>Bacilli</taxon>
        <taxon>Bacillales</taxon>
        <taxon>Paenibacillaceae</taxon>
        <taxon>Paenibacillus</taxon>
    </lineage>
</organism>
<dbReference type="GO" id="GO:0006046">
    <property type="term" value="P:N-acetylglucosamine catabolic process"/>
    <property type="evidence" value="ECO:0007669"/>
    <property type="project" value="TreeGrafter"/>
</dbReference>
<dbReference type="EMBL" id="QJVJ01000007">
    <property type="protein sequence ID" value="PYI53535.1"/>
    <property type="molecule type" value="Genomic_DNA"/>
</dbReference>
<sequence>MTINLIVSDTPEQLGAAAAKQAADVVRAAVAANGRARIVLSTGASQFEFIRSFVREPIDWSKVDMFHLDEYVGLPESHVASFRRYLKERFVAHVPQVRAFFVDGEGDVGANIRELSGELRRAPIDVALIGIGENCHIAFNDPPADFDAREAYIVVDLDEACKKQQVREGWFASVDDVPKRAITMTVHQIMQATSIISCVPHQVKAVAVKRTIENEVTPDVPSTMLKTHKDWTLYVDRESASLLDAAAAREG</sequence>
<dbReference type="Gene3D" id="3.40.50.1360">
    <property type="match status" value="1"/>
</dbReference>
<feature type="domain" description="Glucosamine/galactosamine-6-phosphate isomerase" evidence="2">
    <location>
        <begin position="10"/>
        <end position="230"/>
    </location>
</feature>
<dbReference type="Proteomes" id="UP000247476">
    <property type="component" value="Unassembled WGS sequence"/>
</dbReference>
<keyword evidence="4" id="KW-1185">Reference proteome</keyword>
<dbReference type="AlphaFoldDB" id="A0A2V5K2M4"/>
<dbReference type="GO" id="GO:0042802">
    <property type="term" value="F:identical protein binding"/>
    <property type="evidence" value="ECO:0007669"/>
    <property type="project" value="TreeGrafter"/>
</dbReference>
<dbReference type="GO" id="GO:0005737">
    <property type="term" value="C:cytoplasm"/>
    <property type="evidence" value="ECO:0007669"/>
    <property type="project" value="TreeGrafter"/>
</dbReference>
<dbReference type="InterPro" id="IPR006148">
    <property type="entry name" value="Glc/Gal-6P_isomerase"/>
</dbReference>
<accession>A0A2V5K2M4</accession>
<proteinExistence type="predicted"/>
<dbReference type="InterPro" id="IPR037171">
    <property type="entry name" value="NagB/RpiA_transferase-like"/>
</dbReference>
<reference evidence="3 4" key="1">
    <citation type="submission" date="2018-05" db="EMBL/GenBank/DDBJ databases">
        <title>Paenibacillus flagellatus sp. nov., isolated from selenium mineral soil.</title>
        <authorList>
            <person name="Dai X."/>
        </authorList>
    </citation>
    <scope>NUCLEOTIDE SEQUENCE [LARGE SCALE GENOMIC DNA]</scope>
    <source>
        <strain evidence="3 4">DXL2</strain>
    </source>
</reference>
<name>A0A2V5K2M4_9BACL</name>
<dbReference type="GO" id="GO:0005975">
    <property type="term" value="P:carbohydrate metabolic process"/>
    <property type="evidence" value="ECO:0007669"/>
    <property type="project" value="InterPro"/>
</dbReference>
<comment type="caution">
    <text evidence="3">The sequence shown here is derived from an EMBL/GenBank/DDBJ whole genome shotgun (WGS) entry which is preliminary data.</text>
</comment>
<dbReference type="RefSeq" id="WP_110841307.1">
    <property type="nucleotide sequence ID" value="NZ_QJVJ01000007.1"/>
</dbReference>
<keyword evidence="1" id="KW-0119">Carbohydrate metabolism</keyword>
<dbReference type="CDD" id="cd01399">
    <property type="entry name" value="GlcN6P_deaminase"/>
    <property type="match status" value="1"/>
</dbReference>
<dbReference type="SUPFAM" id="SSF100950">
    <property type="entry name" value="NagB/RpiA/CoA transferase-like"/>
    <property type="match status" value="1"/>
</dbReference>
<dbReference type="GO" id="GO:0006043">
    <property type="term" value="P:glucosamine catabolic process"/>
    <property type="evidence" value="ECO:0007669"/>
    <property type="project" value="TreeGrafter"/>
</dbReference>
<dbReference type="PANTHER" id="PTHR11280:SF6">
    <property type="entry name" value="GLUCOSAMINE-6-PHOSPHATE ISOMERASE NAGB"/>
    <property type="match status" value="1"/>
</dbReference>